<dbReference type="AlphaFoldDB" id="A0A2K4ZP16"/>
<protein>
    <submittedName>
        <fullName evidence="2">LytTr DNA-binding domain protein</fullName>
    </submittedName>
</protein>
<dbReference type="InterPro" id="IPR007492">
    <property type="entry name" value="LytTR_DNA-bd_dom"/>
</dbReference>
<dbReference type="Proteomes" id="UP000236311">
    <property type="component" value="Unassembled WGS sequence"/>
</dbReference>
<dbReference type="OrthoDB" id="9809318at2"/>
<dbReference type="GO" id="GO:0003677">
    <property type="term" value="F:DNA binding"/>
    <property type="evidence" value="ECO:0007669"/>
    <property type="project" value="UniProtKB-KW"/>
</dbReference>
<keyword evidence="3" id="KW-1185">Reference proteome</keyword>
<keyword evidence="2" id="KW-0238">DNA-binding</keyword>
<dbReference type="SMART" id="SM00850">
    <property type="entry name" value="LytTR"/>
    <property type="match status" value="1"/>
</dbReference>
<evidence type="ECO:0000313" key="2">
    <source>
        <dbReference type="EMBL" id="SOY32195.1"/>
    </source>
</evidence>
<evidence type="ECO:0000313" key="3">
    <source>
        <dbReference type="Proteomes" id="UP000236311"/>
    </source>
</evidence>
<reference evidence="2 3" key="1">
    <citation type="submission" date="2018-01" db="EMBL/GenBank/DDBJ databases">
        <authorList>
            <person name="Gaut B.S."/>
            <person name="Morton B.R."/>
            <person name="Clegg M.T."/>
            <person name="Duvall M.R."/>
        </authorList>
    </citation>
    <scope>NUCLEOTIDE SEQUENCE [LARGE SCALE GENOMIC DNA]</scope>
    <source>
        <strain evidence="2">GP69</strain>
    </source>
</reference>
<dbReference type="Pfam" id="PF04397">
    <property type="entry name" value="LytTR"/>
    <property type="match status" value="1"/>
</dbReference>
<dbReference type="RefSeq" id="WP_103242162.1">
    <property type="nucleotide sequence ID" value="NZ_JANJZD010000047.1"/>
</dbReference>
<dbReference type="EMBL" id="OFSM01000042">
    <property type="protein sequence ID" value="SOY32195.1"/>
    <property type="molecule type" value="Genomic_DNA"/>
</dbReference>
<feature type="domain" description="HTH LytTR-type" evidence="1">
    <location>
        <begin position="15"/>
        <end position="117"/>
    </location>
</feature>
<proteinExistence type="predicted"/>
<accession>A0A2K4ZP16</accession>
<gene>
    <name evidence="2" type="ORF">AMURIS_04953</name>
</gene>
<dbReference type="Gene3D" id="2.40.50.1020">
    <property type="entry name" value="LytTr DNA-binding domain"/>
    <property type="match status" value="1"/>
</dbReference>
<evidence type="ECO:0000259" key="1">
    <source>
        <dbReference type="PROSITE" id="PS50930"/>
    </source>
</evidence>
<name>A0A2K4ZP16_9FIRM</name>
<dbReference type="PROSITE" id="PS50930">
    <property type="entry name" value="HTH_LYTTR"/>
    <property type="match status" value="1"/>
</dbReference>
<sequence>MNKAIYISNNIDGIFIYTKRNEKYSVILKNVVYIVFSHRIVKYINVDGREDYFYDKMANIEKIIGQLSEDFVRISQSYLIYQKYIVSITGTEISMVNGHAMIISRKYYDKLNDVKENIISFNKRSR</sequence>
<organism evidence="2 3">
    <name type="scientific">Acetatifactor muris</name>
    <dbReference type="NCBI Taxonomy" id="879566"/>
    <lineage>
        <taxon>Bacteria</taxon>
        <taxon>Bacillati</taxon>
        <taxon>Bacillota</taxon>
        <taxon>Clostridia</taxon>
        <taxon>Lachnospirales</taxon>
        <taxon>Lachnospiraceae</taxon>
        <taxon>Acetatifactor</taxon>
    </lineage>
</organism>